<dbReference type="Gene3D" id="1.10.1040.10">
    <property type="entry name" value="N-(1-d-carboxylethyl)-l-norvaline Dehydrogenase, domain 2"/>
    <property type="match status" value="1"/>
</dbReference>
<accession>A0A4Q2U6S6</accession>
<organism evidence="5 6">
    <name type="scientific">Lichenibacterium minor</name>
    <dbReference type="NCBI Taxonomy" id="2316528"/>
    <lineage>
        <taxon>Bacteria</taxon>
        <taxon>Pseudomonadati</taxon>
        <taxon>Pseudomonadota</taxon>
        <taxon>Alphaproteobacteria</taxon>
        <taxon>Hyphomicrobiales</taxon>
        <taxon>Lichenihabitantaceae</taxon>
        <taxon>Lichenibacterium</taxon>
    </lineage>
</organism>
<dbReference type="OrthoDB" id="4333at2"/>
<evidence type="ECO:0000256" key="2">
    <source>
        <dbReference type="PIRSR" id="PIRSR000103-1"/>
    </source>
</evidence>
<evidence type="ECO:0000259" key="4">
    <source>
        <dbReference type="Pfam" id="PF09130"/>
    </source>
</evidence>
<evidence type="ECO:0000256" key="1">
    <source>
        <dbReference type="ARBA" id="ARBA00023002"/>
    </source>
</evidence>
<dbReference type="SUPFAM" id="SSF51735">
    <property type="entry name" value="NAD(P)-binding Rossmann-fold domains"/>
    <property type="match status" value="1"/>
</dbReference>
<dbReference type="InterPro" id="IPR006115">
    <property type="entry name" value="6PGDH_NADP-bd"/>
</dbReference>
<dbReference type="InterPro" id="IPR015814">
    <property type="entry name" value="Pgluconate_DH_NAD-bd_C"/>
</dbReference>
<proteinExistence type="predicted"/>
<dbReference type="InterPro" id="IPR013328">
    <property type="entry name" value="6PGD_dom2"/>
</dbReference>
<reference evidence="5 6" key="2">
    <citation type="submission" date="2019-02" db="EMBL/GenBank/DDBJ databases">
        <title>'Lichenibacterium ramalinii' gen. nov. sp. nov., 'Lichenibacterium minor' gen. nov. sp. nov.</title>
        <authorList>
            <person name="Pankratov T."/>
        </authorList>
    </citation>
    <scope>NUCLEOTIDE SEQUENCE [LARGE SCALE GENOMIC DNA]</scope>
    <source>
        <strain evidence="5 6">RmlP026</strain>
    </source>
</reference>
<reference evidence="5 6" key="1">
    <citation type="submission" date="2018-12" db="EMBL/GenBank/DDBJ databases">
        <authorList>
            <person name="Grouzdev D.S."/>
            <person name="Krutkina M.S."/>
        </authorList>
    </citation>
    <scope>NUCLEOTIDE SEQUENCE [LARGE SCALE GENOMIC DNA]</scope>
    <source>
        <strain evidence="5 6">RmlP026</strain>
    </source>
</reference>
<keyword evidence="6" id="KW-1185">Reference proteome</keyword>
<dbReference type="RefSeq" id="WP_129228148.1">
    <property type="nucleotide sequence ID" value="NZ_QYBB01000021.1"/>
</dbReference>
<dbReference type="SUPFAM" id="SSF48179">
    <property type="entry name" value="6-phosphogluconate dehydrogenase C-terminal domain-like"/>
    <property type="match status" value="1"/>
</dbReference>
<dbReference type="GO" id="GO:0050661">
    <property type="term" value="F:NADP binding"/>
    <property type="evidence" value="ECO:0007669"/>
    <property type="project" value="InterPro"/>
</dbReference>
<name>A0A4Q2U6S6_9HYPH</name>
<evidence type="ECO:0000313" key="5">
    <source>
        <dbReference type="EMBL" id="RYC30791.1"/>
    </source>
</evidence>
<dbReference type="Pfam" id="PF09130">
    <property type="entry name" value="DUF1932"/>
    <property type="match status" value="1"/>
</dbReference>
<protein>
    <submittedName>
        <fullName evidence="5">NAD(P)-dependent oxidoreductase</fullName>
    </submittedName>
</protein>
<dbReference type="GO" id="GO:0016491">
    <property type="term" value="F:oxidoreductase activity"/>
    <property type="evidence" value="ECO:0007669"/>
    <property type="project" value="UniProtKB-KW"/>
</dbReference>
<feature type="domain" description="Phosphogluconate dehydrogenase NAD-binding putative C-terminal" evidence="4">
    <location>
        <begin position="189"/>
        <end position="259"/>
    </location>
</feature>
<evidence type="ECO:0000259" key="3">
    <source>
        <dbReference type="Pfam" id="PF03446"/>
    </source>
</evidence>
<dbReference type="Gene3D" id="3.40.50.720">
    <property type="entry name" value="NAD(P)-binding Rossmann-like Domain"/>
    <property type="match status" value="1"/>
</dbReference>
<dbReference type="EMBL" id="QYBB01000021">
    <property type="protein sequence ID" value="RYC30791.1"/>
    <property type="molecule type" value="Genomic_DNA"/>
</dbReference>
<keyword evidence="1" id="KW-0560">Oxidoreductase</keyword>
<dbReference type="AlphaFoldDB" id="A0A4Q2U6S6"/>
<dbReference type="InterPro" id="IPR036291">
    <property type="entry name" value="NAD(P)-bd_dom_sf"/>
</dbReference>
<feature type="domain" description="6-phosphogluconate dehydrogenase NADP-binding" evidence="3">
    <location>
        <begin position="2"/>
        <end position="140"/>
    </location>
</feature>
<feature type="active site" evidence="2">
    <location>
        <position position="168"/>
    </location>
</feature>
<dbReference type="Proteomes" id="UP000290759">
    <property type="component" value="Unassembled WGS sequence"/>
</dbReference>
<dbReference type="InterPro" id="IPR015815">
    <property type="entry name" value="HIBADH-related"/>
</dbReference>
<comment type="caution">
    <text evidence="5">The sequence shown here is derived from an EMBL/GenBank/DDBJ whole genome shotgun (WGS) entry which is preliminary data.</text>
</comment>
<gene>
    <name evidence="5" type="ORF">D3273_17335</name>
</gene>
<dbReference type="Pfam" id="PF03446">
    <property type="entry name" value="NAD_binding_2"/>
    <property type="match status" value="1"/>
</dbReference>
<dbReference type="PIRSF" id="PIRSF000103">
    <property type="entry name" value="HIBADH"/>
    <property type="match status" value="1"/>
</dbReference>
<evidence type="ECO:0000313" key="6">
    <source>
        <dbReference type="Proteomes" id="UP000290759"/>
    </source>
</evidence>
<dbReference type="InterPro" id="IPR008927">
    <property type="entry name" value="6-PGluconate_DH-like_C_sf"/>
</dbReference>
<sequence length="290" mass="30797">MKIAFIGFGEAARAFSDTLSRTADVDILATYDVRQDESVASAATGRGLRFEPDVGRAIAGADWIFSAVTADRSLDAVQSALDHLVPGQLLIDINSVSPGRKRRSAELVTGCGAAYLDMAVMAPVHPRGHATPVLLAGATADESRGTFEHLGFAFEVIGVDAGTATAIKMVRSMFVKGLEALTVETLLAAATAGCFDRVLDSLAATYPGLGWPDNARYMFERTLHHGLRRAAEMRESAITYDELGYVGALADRIADVQERMGRVPATDLPAGPLEAAVARIATLRHATTHD</sequence>